<proteinExistence type="predicted"/>
<reference evidence="2" key="1">
    <citation type="submission" date="2019-05" db="EMBL/GenBank/DDBJ databases">
        <title>Prevotella brunnea sp. nov., isolated from a wound of a patient.</title>
        <authorList>
            <person name="Buhl M."/>
        </authorList>
    </citation>
    <scope>NUCLEOTIDE SEQUENCE [LARGE SCALE GENOMIC DNA]</scope>
    <source>
        <strain evidence="2">A2672</strain>
    </source>
</reference>
<evidence type="ECO:0008006" key="3">
    <source>
        <dbReference type="Google" id="ProtNLM"/>
    </source>
</evidence>
<organism evidence="1 2">
    <name type="scientific">Prevotella brunnea</name>
    <dbReference type="NCBI Taxonomy" id="2508867"/>
    <lineage>
        <taxon>Bacteria</taxon>
        <taxon>Pseudomonadati</taxon>
        <taxon>Bacteroidota</taxon>
        <taxon>Bacteroidia</taxon>
        <taxon>Bacteroidales</taxon>
        <taxon>Prevotellaceae</taxon>
        <taxon>Prevotella</taxon>
    </lineage>
</organism>
<keyword evidence="2" id="KW-1185">Reference proteome</keyword>
<evidence type="ECO:0000313" key="2">
    <source>
        <dbReference type="Proteomes" id="UP000321612"/>
    </source>
</evidence>
<dbReference type="Proteomes" id="UP000321612">
    <property type="component" value="Unassembled WGS sequence"/>
</dbReference>
<name>A0A5C8GPQ3_9BACT</name>
<evidence type="ECO:0000313" key="1">
    <source>
        <dbReference type="EMBL" id="TXJ63143.1"/>
    </source>
</evidence>
<comment type="caution">
    <text evidence="1">The sequence shown here is derived from an EMBL/GenBank/DDBJ whole genome shotgun (WGS) entry which is preliminary data.</text>
</comment>
<gene>
    <name evidence="1" type="ORF">ETF27_01200</name>
</gene>
<dbReference type="AlphaFoldDB" id="A0A5C8GPQ3"/>
<dbReference type="OrthoDB" id="1030370at2"/>
<accession>A0A5C8GPQ3</accession>
<dbReference type="EMBL" id="SDIK01000010">
    <property type="protein sequence ID" value="TXJ63143.1"/>
    <property type="molecule type" value="Genomic_DNA"/>
</dbReference>
<sequence length="165" mass="19028">MMRVQGSAEVELLECTNPVKGKWRVRWDVRKHEDGSADYMEQEFGHRPTLEEMKGLILAWYNAKVDEAILSGFTYEDMPVWLSAENQFNYKSAYDLAVQTAGAILPVTFKFGTDGQPQYRKFEMLDELTDFYVKAMTYIQTTLATGWKEKDAIDWSAYGEEAAHE</sequence>
<dbReference type="RefSeq" id="WP_147785335.1">
    <property type="nucleotide sequence ID" value="NZ_SDIK01000010.1"/>
</dbReference>
<protein>
    <recommendedName>
        <fullName evidence="3">DUF4376 domain-containing protein</fullName>
    </recommendedName>
</protein>